<evidence type="ECO:0000256" key="2">
    <source>
        <dbReference type="ARBA" id="ARBA00012616"/>
    </source>
</evidence>
<dbReference type="InterPro" id="IPR028896">
    <property type="entry name" value="GcvT/YgfZ/DmdA"/>
</dbReference>
<comment type="subunit">
    <text evidence="7">The glycine cleavage system is composed of four proteins: P, T, L and H.</text>
</comment>
<reference evidence="11 12" key="1">
    <citation type="journal article" date="2014" name="PLoS ONE">
        <title>The first complete genome sequence of the class fimbriimonadia in the phylum armatimonadetes.</title>
        <authorList>
            <person name="Hu Z.Y."/>
            <person name="Wang Y.Z."/>
            <person name="Im W.T."/>
            <person name="Wang S.Y."/>
            <person name="Zhao G.P."/>
            <person name="Zheng H.J."/>
            <person name="Quan Z.X."/>
        </authorList>
    </citation>
    <scope>NUCLEOTIDE SEQUENCE [LARGE SCALE GENOMIC DNA]</scope>
    <source>
        <strain evidence="11">Gsoil 348</strain>
    </source>
</reference>
<evidence type="ECO:0000256" key="3">
    <source>
        <dbReference type="ARBA" id="ARBA00022576"/>
    </source>
</evidence>
<comment type="catalytic activity">
    <reaction evidence="6 7">
        <text>N(6)-[(R)-S(8)-aminomethyldihydrolipoyl]-L-lysyl-[protein] + (6S)-5,6,7,8-tetrahydrofolate = N(6)-[(R)-dihydrolipoyl]-L-lysyl-[protein] + (6R)-5,10-methylene-5,6,7,8-tetrahydrofolate + NH4(+)</text>
        <dbReference type="Rhea" id="RHEA:16945"/>
        <dbReference type="Rhea" id="RHEA-COMP:10475"/>
        <dbReference type="Rhea" id="RHEA-COMP:10492"/>
        <dbReference type="ChEBI" id="CHEBI:15636"/>
        <dbReference type="ChEBI" id="CHEBI:28938"/>
        <dbReference type="ChEBI" id="CHEBI:57453"/>
        <dbReference type="ChEBI" id="CHEBI:83100"/>
        <dbReference type="ChEBI" id="CHEBI:83143"/>
        <dbReference type="EC" id="2.1.2.10"/>
    </reaction>
</comment>
<dbReference type="GO" id="GO:0019464">
    <property type="term" value="P:glycine decarboxylation via glycine cleavage system"/>
    <property type="evidence" value="ECO:0007669"/>
    <property type="project" value="UniProtKB-UniRule"/>
</dbReference>
<comment type="function">
    <text evidence="7">The glycine cleavage system catalyzes the degradation of glycine.</text>
</comment>
<evidence type="ECO:0000313" key="11">
    <source>
        <dbReference type="EMBL" id="AIE83623.1"/>
    </source>
</evidence>
<dbReference type="STRING" id="661478.OP10G_0255"/>
<evidence type="ECO:0000256" key="8">
    <source>
        <dbReference type="PIRSR" id="PIRSR006487-1"/>
    </source>
</evidence>
<dbReference type="eggNOG" id="COG0404">
    <property type="taxonomic scope" value="Bacteria"/>
</dbReference>
<dbReference type="InterPro" id="IPR022903">
    <property type="entry name" value="GcvT_bac"/>
</dbReference>
<dbReference type="NCBIfam" id="NF001567">
    <property type="entry name" value="PRK00389.1"/>
    <property type="match status" value="1"/>
</dbReference>
<dbReference type="SUPFAM" id="SSF103025">
    <property type="entry name" value="Folate-binding domain"/>
    <property type="match status" value="1"/>
</dbReference>
<dbReference type="GO" id="GO:0004047">
    <property type="term" value="F:aminomethyltransferase activity"/>
    <property type="evidence" value="ECO:0007669"/>
    <property type="project" value="UniProtKB-UniRule"/>
</dbReference>
<dbReference type="Gene3D" id="3.30.70.1400">
    <property type="entry name" value="Aminomethyltransferase beta-barrel domains"/>
    <property type="match status" value="1"/>
</dbReference>
<dbReference type="HOGENOM" id="CLU_007884_10_2_0"/>
<dbReference type="InterPro" id="IPR027266">
    <property type="entry name" value="TrmE/GcvT-like"/>
</dbReference>
<dbReference type="GO" id="GO:0008483">
    <property type="term" value="F:transaminase activity"/>
    <property type="evidence" value="ECO:0007669"/>
    <property type="project" value="UniProtKB-KW"/>
</dbReference>
<dbReference type="GO" id="GO:0005960">
    <property type="term" value="C:glycine cleavage complex"/>
    <property type="evidence" value="ECO:0007669"/>
    <property type="project" value="InterPro"/>
</dbReference>
<dbReference type="PANTHER" id="PTHR43757">
    <property type="entry name" value="AMINOMETHYLTRANSFERASE"/>
    <property type="match status" value="1"/>
</dbReference>
<name>A0A068NJ55_FIMGI</name>
<comment type="similarity">
    <text evidence="1 7">Belongs to the GcvT family.</text>
</comment>
<evidence type="ECO:0000256" key="6">
    <source>
        <dbReference type="ARBA" id="ARBA00047665"/>
    </source>
</evidence>
<dbReference type="HAMAP" id="MF_00259">
    <property type="entry name" value="GcvT"/>
    <property type="match status" value="1"/>
</dbReference>
<dbReference type="GO" id="GO:0005829">
    <property type="term" value="C:cytosol"/>
    <property type="evidence" value="ECO:0007669"/>
    <property type="project" value="TreeGrafter"/>
</dbReference>
<feature type="domain" description="Aminomethyltransferase C-terminal" evidence="10">
    <location>
        <begin position="281"/>
        <end position="357"/>
    </location>
</feature>
<dbReference type="InterPro" id="IPR006223">
    <property type="entry name" value="GcvT"/>
</dbReference>
<dbReference type="RefSeq" id="WP_025227709.1">
    <property type="nucleotide sequence ID" value="NZ_CP007139.1"/>
</dbReference>
<evidence type="ECO:0000256" key="4">
    <source>
        <dbReference type="ARBA" id="ARBA00022679"/>
    </source>
</evidence>
<accession>A0A068NJ55</accession>
<keyword evidence="12" id="KW-1185">Reference proteome</keyword>
<dbReference type="Gene3D" id="2.40.30.110">
    <property type="entry name" value="Aminomethyltransferase beta-barrel domains"/>
    <property type="match status" value="1"/>
</dbReference>
<dbReference type="KEGG" id="fgi:OP10G_0255"/>
<dbReference type="InterPro" id="IPR006222">
    <property type="entry name" value="GCVT_N"/>
</dbReference>
<dbReference type="PANTHER" id="PTHR43757:SF2">
    <property type="entry name" value="AMINOMETHYLTRANSFERASE, MITOCHONDRIAL"/>
    <property type="match status" value="1"/>
</dbReference>
<dbReference type="InterPro" id="IPR029043">
    <property type="entry name" value="GcvT/YgfZ_C"/>
</dbReference>
<dbReference type="NCBIfam" id="TIGR00528">
    <property type="entry name" value="gcvT"/>
    <property type="match status" value="1"/>
</dbReference>
<dbReference type="PIRSF" id="PIRSF006487">
    <property type="entry name" value="GcvT"/>
    <property type="match status" value="1"/>
</dbReference>
<dbReference type="SUPFAM" id="SSF101790">
    <property type="entry name" value="Aminomethyltransferase beta-barrel domain"/>
    <property type="match status" value="1"/>
</dbReference>
<organism evidence="11 12">
    <name type="scientific">Fimbriimonas ginsengisoli Gsoil 348</name>
    <dbReference type="NCBI Taxonomy" id="661478"/>
    <lineage>
        <taxon>Bacteria</taxon>
        <taxon>Bacillati</taxon>
        <taxon>Armatimonadota</taxon>
        <taxon>Fimbriimonadia</taxon>
        <taxon>Fimbriimonadales</taxon>
        <taxon>Fimbriimonadaceae</taxon>
        <taxon>Fimbriimonas</taxon>
    </lineage>
</organism>
<evidence type="ECO:0000259" key="9">
    <source>
        <dbReference type="Pfam" id="PF01571"/>
    </source>
</evidence>
<evidence type="ECO:0000259" key="10">
    <source>
        <dbReference type="Pfam" id="PF08669"/>
    </source>
</evidence>
<dbReference type="Gene3D" id="4.10.1250.10">
    <property type="entry name" value="Aminomethyltransferase fragment"/>
    <property type="match status" value="1"/>
</dbReference>
<dbReference type="InterPro" id="IPR013977">
    <property type="entry name" value="GcvT_C"/>
</dbReference>
<dbReference type="AlphaFoldDB" id="A0A068NJ55"/>
<dbReference type="Proteomes" id="UP000027982">
    <property type="component" value="Chromosome"/>
</dbReference>
<dbReference type="Gene3D" id="3.30.1360.120">
    <property type="entry name" value="Probable tRNA modification gtpase trme, domain 1"/>
    <property type="match status" value="1"/>
</dbReference>
<dbReference type="FunFam" id="3.30.70.1400:FF:000001">
    <property type="entry name" value="Aminomethyltransferase"/>
    <property type="match status" value="1"/>
</dbReference>
<protein>
    <recommendedName>
        <fullName evidence="2 7">Aminomethyltransferase</fullName>
        <ecNumber evidence="2 7">2.1.2.10</ecNumber>
    </recommendedName>
    <alternativeName>
        <fullName evidence="5 7">Glycine cleavage system T protein</fullName>
    </alternativeName>
</protein>
<gene>
    <name evidence="7" type="primary">gcvT</name>
    <name evidence="11" type="ORF">OP10G_0255</name>
</gene>
<dbReference type="EMBL" id="CP007139">
    <property type="protein sequence ID" value="AIE83623.1"/>
    <property type="molecule type" value="Genomic_DNA"/>
</dbReference>
<dbReference type="OrthoDB" id="9774591at2"/>
<proteinExistence type="inferred from homology"/>
<keyword evidence="4 7" id="KW-0808">Transferase</keyword>
<evidence type="ECO:0000256" key="5">
    <source>
        <dbReference type="ARBA" id="ARBA00031395"/>
    </source>
</evidence>
<feature type="binding site" evidence="8">
    <location>
        <position position="200"/>
    </location>
    <ligand>
        <name>substrate</name>
    </ligand>
</feature>
<dbReference type="Pfam" id="PF08669">
    <property type="entry name" value="GCV_T_C"/>
    <property type="match status" value="1"/>
</dbReference>
<sequence length="362" mass="38754">MSDTLLRTPLYDKHVEAGGRMVPFAGYSMPVQYASIIAESKAVREGAGMFDVSHMARLTLRGDKVLQFLERVTSNDVAKLQDGAGQYSLLPNEQGGTVDDIIVYRISDTEFRMVVNADNHAKDVAWLRAHNEEGVEITDQTDETAMIAVQGPTAVETLAGISDVPDLLRTAPAFGIVEGRIGGVQCFSARSGYTGEDGYELICAASDATRLWDALLAAGVAACGLGARDTLRVEAGLPLYGHELRDDVSPIAAGLGWVISKTKSFIGSDPVNAARANGTPRKLLGVRLETKRLITPGMKVLVDGREVGEVTSGVVSPLLDRGIAFALIDSSLKPEVPCAIDVRGKQEPGTIVNKRFFVRKKA</sequence>
<evidence type="ECO:0000256" key="1">
    <source>
        <dbReference type="ARBA" id="ARBA00008609"/>
    </source>
</evidence>
<evidence type="ECO:0000256" key="7">
    <source>
        <dbReference type="HAMAP-Rule" id="MF_00259"/>
    </source>
</evidence>
<dbReference type="Pfam" id="PF01571">
    <property type="entry name" value="GCV_T"/>
    <property type="match status" value="1"/>
</dbReference>
<keyword evidence="3 7" id="KW-0032">Aminotransferase</keyword>
<feature type="domain" description="GCVT N-terminal" evidence="9">
    <location>
        <begin position="10"/>
        <end position="263"/>
    </location>
</feature>
<dbReference type="EC" id="2.1.2.10" evidence="2 7"/>
<evidence type="ECO:0000313" key="12">
    <source>
        <dbReference type="Proteomes" id="UP000027982"/>
    </source>
</evidence>